<keyword evidence="1" id="KW-0812">Transmembrane</keyword>
<dbReference type="RefSeq" id="WP_098174535.1">
    <property type="nucleotide sequence ID" value="NZ_NUEQ01000004.1"/>
</dbReference>
<sequence>MHNEVEPTVNEDREEVKHFFSLELLKDTAFIGGLITVIAYFVTYSYEKGYNSYFHIENNFINEISITNVVNTVPSIGFLFLILLLLFYFFNVFFPPESQNPIVRVFRKEFAYLNFTFFSLLLINAANFEMVKLYLIFTLFINLVISSIIFFTYRKTKGFKAKLVKYLESNPQQQSFFTRFPRFSIHTKLILLTVIFYALPNVSEMYGRSQAKLKEDYLVINQAHPMLVVKEYKDYLIVAPLDKSKAKVTPKYRIIEYNSSLKEPLELESIRFKDGITVEEPVQNK</sequence>
<dbReference type="EMBL" id="NUEQ01000004">
    <property type="protein sequence ID" value="PEJ37504.1"/>
    <property type="molecule type" value="Genomic_DNA"/>
</dbReference>
<comment type="caution">
    <text evidence="2">The sequence shown here is derived from an EMBL/GenBank/DDBJ whole genome shotgun (WGS) entry which is preliminary data.</text>
</comment>
<keyword evidence="1" id="KW-0472">Membrane</keyword>
<feature type="transmembrane region" description="Helical" evidence="1">
    <location>
        <begin position="134"/>
        <end position="153"/>
    </location>
</feature>
<name>A0AAX0S6B7_9BACI</name>
<gene>
    <name evidence="2" type="ORF">CN689_00970</name>
</gene>
<feature type="transmembrane region" description="Helical" evidence="1">
    <location>
        <begin position="66"/>
        <end position="90"/>
    </location>
</feature>
<reference evidence="2 3" key="1">
    <citation type="submission" date="2017-09" db="EMBL/GenBank/DDBJ databases">
        <title>Large-scale bioinformatics analysis of Bacillus genomes uncovers conserved roles of natural products in bacterial physiology.</title>
        <authorList>
            <consortium name="Agbiome Team Llc"/>
            <person name="Bleich R.M."/>
            <person name="Kirk G.J."/>
            <person name="Santa Maria K.C."/>
            <person name="Allen S.E."/>
            <person name="Farag S."/>
            <person name="Shank E.A."/>
            <person name="Bowers A."/>
        </authorList>
    </citation>
    <scope>NUCLEOTIDE SEQUENCE [LARGE SCALE GENOMIC DNA]</scope>
    <source>
        <strain evidence="2 3">AFS003229</strain>
    </source>
</reference>
<dbReference type="Proteomes" id="UP000220106">
    <property type="component" value="Unassembled WGS sequence"/>
</dbReference>
<evidence type="ECO:0000256" key="1">
    <source>
        <dbReference type="SAM" id="Phobius"/>
    </source>
</evidence>
<keyword evidence="1" id="KW-1133">Transmembrane helix</keyword>
<accession>A0AAX0S6B7</accession>
<feature type="transmembrane region" description="Helical" evidence="1">
    <location>
        <begin position="28"/>
        <end position="46"/>
    </location>
</feature>
<evidence type="ECO:0000313" key="2">
    <source>
        <dbReference type="EMBL" id="PEJ37504.1"/>
    </source>
</evidence>
<evidence type="ECO:0000313" key="3">
    <source>
        <dbReference type="Proteomes" id="UP000220106"/>
    </source>
</evidence>
<proteinExistence type="predicted"/>
<dbReference type="AlphaFoldDB" id="A0AAX0S6B7"/>
<feature type="transmembrane region" description="Helical" evidence="1">
    <location>
        <begin position="110"/>
        <end position="128"/>
    </location>
</feature>
<organism evidence="2 3">
    <name type="scientific">Peribacillus butanolivorans</name>
    <dbReference type="NCBI Taxonomy" id="421767"/>
    <lineage>
        <taxon>Bacteria</taxon>
        <taxon>Bacillati</taxon>
        <taxon>Bacillota</taxon>
        <taxon>Bacilli</taxon>
        <taxon>Bacillales</taxon>
        <taxon>Bacillaceae</taxon>
        <taxon>Peribacillus</taxon>
    </lineage>
</organism>
<protein>
    <submittedName>
        <fullName evidence="2">Uncharacterized protein</fullName>
    </submittedName>
</protein>